<dbReference type="PROSITE" id="PS51257">
    <property type="entry name" value="PROKAR_LIPOPROTEIN"/>
    <property type="match status" value="1"/>
</dbReference>
<proteinExistence type="predicted"/>
<evidence type="ECO:0000256" key="1">
    <source>
        <dbReference type="SAM" id="MobiDB-lite"/>
    </source>
</evidence>
<sequence length="230" mass="23270">MNRALKARTHTMASLAVASLLLSGCAAAAGSTSPVESAAATATTAPATAPLSEVPATAPLSEVPATAPAASAAATHSGDQHTPTQAAGPSKASQMICAQETSDDIASILALTEPPHTVDNWAGATYTCTYHLADGPLVISVKESPGPAAARKYFDALQGKLKAEPIRGLANLGFPAAQTPDGSVVFLKDSSTLHVNAAALPAAVGPQDVTHTDFAYQVATTILACWKEHH</sequence>
<organism evidence="3">
    <name type="scientific">Arthrobacter sp. K5</name>
    <dbReference type="NCBI Taxonomy" id="2839623"/>
    <lineage>
        <taxon>Bacteria</taxon>
        <taxon>Bacillati</taxon>
        <taxon>Actinomycetota</taxon>
        <taxon>Actinomycetes</taxon>
        <taxon>Micrococcales</taxon>
        <taxon>Micrococcaceae</taxon>
        <taxon>Arthrobacter</taxon>
    </lineage>
</organism>
<feature type="signal peptide" evidence="2">
    <location>
        <begin position="1"/>
        <end position="28"/>
    </location>
</feature>
<dbReference type="AlphaFoldDB" id="A0AAU8EVJ9"/>
<accession>A0AAU8EVJ9</accession>
<dbReference type="RefSeq" id="WP_353712856.1">
    <property type="nucleotide sequence ID" value="NZ_CP159279.1"/>
</dbReference>
<feature type="compositionally biased region" description="Polar residues" evidence="1">
    <location>
        <begin position="80"/>
        <end position="93"/>
    </location>
</feature>
<gene>
    <name evidence="3" type="ORF">ABRP34_08425</name>
</gene>
<reference evidence="3" key="1">
    <citation type="submission" date="2024-06" db="EMBL/GenBank/DDBJ databases">
        <title>Biodegradation of dimethachlon by Arthrobacter sp. K5: mechanistic insights and ecological implications.</title>
        <authorList>
            <person name="Hu S."/>
            <person name="Lu P."/>
        </authorList>
    </citation>
    <scope>NUCLEOTIDE SEQUENCE</scope>
    <source>
        <strain evidence="3">K5</strain>
    </source>
</reference>
<evidence type="ECO:0008006" key="4">
    <source>
        <dbReference type="Google" id="ProtNLM"/>
    </source>
</evidence>
<protein>
    <recommendedName>
        <fullName evidence="4">DUF3558 domain-containing protein</fullName>
    </recommendedName>
</protein>
<keyword evidence="2" id="KW-0732">Signal</keyword>
<feature type="compositionally biased region" description="Low complexity" evidence="1">
    <location>
        <begin position="64"/>
        <end position="75"/>
    </location>
</feature>
<evidence type="ECO:0000313" key="3">
    <source>
        <dbReference type="EMBL" id="XCH12986.1"/>
    </source>
</evidence>
<evidence type="ECO:0000256" key="2">
    <source>
        <dbReference type="SAM" id="SignalP"/>
    </source>
</evidence>
<dbReference type="EMBL" id="CP159279">
    <property type="protein sequence ID" value="XCH12986.1"/>
    <property type="molecule type" value="Genomic_DNA"/>
</dbReference>
<feature type="region of interest" description="Disordered" evidence="1">
    <location>
        <begin position="64"/>
        <end position="95"/>
    </location>
</feature>
<name>A0AAU8EVJ9_9MICC</name>
<feature type="chain" id="PRO_5043975381" description="DUF3558 domain-containing protein" evidence="2">
    <location>
        <begin position="29"/>
        <end position="230"/>
    </location>
</feature>